<evidence type="ECO:0000259" key="3">
    <source>
        <dbReference type="Pfam" id="PF08241"/>
    </source>
</evidence>
<dbReference type="InterPro" id="IPR029063">
    <property type="entry name" value="SAM-dependent_MTases_sf"/>
</dbReference>
<keyword evidence="5" id="KW-1185">Reference proteome</keyword>
<dbReference type="GO" id="GO:0008168">
    <property type="term" value="F:methyltransferase activity"/>
    <property type="evidence" value="ECO:0007669"/>
    <property type="project" value="UniProtKB-KW"/>
</dbReference>
<evidence type="ECO:0000256" key="1">
    <source>
        <dbReference type="ARBA" id="ARBA00022679"/>
    </source>
</evidence>
<dbReference type="RefSeq" id="WP_262574715.1">
    <property type="nucleotide sequence ID" value="NZ_JAOQKJ010000006.1"/>
</dbReference>
<reference evidence="4 5" key="1">
    <citation type="journal article" date="2021" name="ISME Commun">
        <title>Automated analysis of genomic sequences facilitates high-throughput and comprehensive description of bacteria.</title>
        <authorList>
            <person name="Hitch T.C.A."/>
        </authorList>
    </citation>
    <scope>NUCLEOTIDE SEQUENCE [LARGE SCALE GENOMIC DNA]</scope>
    <source>
        <strain evidence="4 5">Sanger_18</strain>
    </source>
</reference>
<feature type="transmembrane region" description="Helical" evidence="2">
    <location>
        <begin position="26"/>
        <end position="45"/>
    </location>
</feature>
<gene>
    <name evidence="4" type="ORF">OCV77_08995</name>
</gene>
<sequence length="270" mass="30324">MMKGKKIMLSKEGNYGNWVPANMMKLMWAGDIVLAVLTIVFAAVLKVAVPAWITGVLLVILLAYTLYMWRCREAFDFNKGDIMGDVHQYLVNHLPWDGKGKLLDIGCGAGALTMRCALTYPEAELTGMDYWGKEWSYAKEQCEKNAKVEKVSDRVSFQKGDAASLDFADETFDAIVSNFVFHEVRTAKDKRDVVREAFRVLKKGGAFALQDMFAQKALYGDMEQFVEELKKAGFQEVHYIGNIEKQDGLVPGYIQTPWMISGAGLIYGIK</sequence>
<dbReference type="InterPro" id="IPR050447">
    <property type="entry name" value="Erg6_SMT_methyltransf"/>
</dbReference>
<keyword evidence="2" id="KW-0472">Membrane</keyword>
<name>A0ABT2T2Z6_9FIRM</name>
<organism evidence="4 5">
    <name type="scientific">Suilimivivens aceti</name>
    <dbReference type="NCBI Taxonomy" id="2981774"/>
    <lineage>
        <taxon>Bacteria</taxon>
        <taxon>Bacillati</taxon>
        <taxon>Bacillota</taxon>
        <taxon>Clostridia</taxon>
        <taxon>Lachnospirales</taxon>
        <taxon>Lachnospiraceae</taxon>
        <taxon>Suilimivivens</taxon>
    </lineage>
</organism>
<accession>A0ABT2T2Z6</accession>
<evidence type="ECO:0000256" key="2">
    <source>
        <dbReference type="SAM" id="Phobius"/>
    </source>
</evidence>
<dbReference type="PANTHER" id="PTHR44068:SF11">
    <property type="entry name" value="GERANYL DIPHOSPHATE 2-C-METHYLTRANSFERASE"/>
    <property type="match status" value="1"/>
</dbReference>
<dbReference type="PANTHER" id="PTHR44068">
    <property type="entry name" value="ZGC:194242"/>
    <property type="match status" value="1"/>
</dbReference>
<dbReference type="Gene3D" id="3.40.50.150">
    <property type="entry name" value="Vaccinia Virus protein VP39"/>
    <property type="match status" value="1"/>
</dbReference>
<keyword evidence="4" id="KW-0489">Methyltransferase</keyword>
<feature type="domain" description="Methyltransferase type 11" evidence="3">
    <location>
        <begin position="103"/>
        <end position="208"/>
    </location>
</feature>
<dbReference type="EMBL" id="JAOQKJ010000006">
    <property type="protein sequence ID" value="MCU6744631.1"/>
    <property type="molecule type" value="Genomic_DNA"/>
</dbReference>
<dbReference type="SUPFAM" id="SSF53335">
    <property type="entry name" value="S-adenosyl-L-methionine-dependent methyltransferases"/>
    <property type="match status" value="1"/>
</dbReference>
<dbReference type="Proteomes" id="UP001652432">
    <property type="component" value="Unassembled WGS sequence"/>
</dbReference>
<feature type="transmembrane region" description="Helical" evidence="2">
    <location>
        <begin position="51"/>
        <end position="69"/>
    </location>
</feature>
<protein>
    <submittedName>
        <fullName evidence="4">Class I SAM-dependent methyltransferase</fullName>
    </submittedName>
</protein>
<dbReference type="InterPro" id="IPR013216">
    <property type="entry name" value="Methyltransf_11"/>
</dbReference>
<evidence type="ECO:0000313" key="5">
    <source>
        <dbReference type="Proteomes" id="UP001652432"/>
    </source>
</evidence>
<dbReference type="Pfam" id="PF08241">
    <property type="entry name" value="Methyltransf_11"/>
    <property type="match status" value="1"/>
</dbReference>
<keyword evidence="2" id="KW-1133">Transmembrane helix</keyword>
<keyword evidence="2" id="KW-0812">Transmembrane</keyword>
<dbReference type="GO" id="GO:0032259">
    <property type="term" value="P:methylation"/>
    <property type="evidence" value="ECO:0007669"/>
    <property type="project" value="UniProtKB-KW"/>
</dbReference>
<dbReference type="CDD" id="cd02440">
    <property type="entry name" value="AdoMet_MTases"/>
    <property type="match status" value="1"/>
</dbReference>
<evidence type="ECO:0000313" key="4">
    <source>
        <dbReference type="EMBL" id="MCU6744631.1"/>
    </source>
</evidence>
<comment type="caution">
    <text evidence="4">The sequence shown here is derived from an EMBL/GenBank/DDBJ whole genome shotgun (WGS) entry which is preliminary data.</text>
</comment>
<proteinExistence type="predicted"/>
<keyword evidence="1" id="KW-0808">Transferase</keyword>